<evidence type="ECO:0000313" key="1">
    <source>
        <dbReference type="EMBL" id="JAH65739.1"/>
    </source>
</evidence>
<organism evidence="1">
    <name type="scientific">Anguilla anguilla</name>
    <name type="common">European freshwater eel</name>
    <name type="synonym">Muraena anguilla</name>
    <dbReference type="NCBI Taxonomy" id="7936"/>
    <lineage>
        <taxon>Eukaryota</taxon>
        <taxon>Metazoa</taxon>
        <taxon>Chordata</taxon>
        <taxon>Craniata</taxon>
        <taxon>Vertebrata</taxon>
        <taxon>Euteleostomi</taxon>
        <taxon>Actinopterygii</taxon>
        <taxon>Neopterygii</taxon>
        <taxon>Teleostei</taxon>
        <taxon>Anguilliformes</taxon>
        <taxon>Anguillidae</taxon>
        <taxon>Anguilla</taxon>
    </lineage>
</organism>
<dbReference type="EMBL" id="GBXM01042838">
    <property type="protein sequence ID" value="JAH65739.1"/>
    <property type="molecule type" value="Transcribed_RNA"/>
</dbReference>
<name>A0A0E9UIT1_ANGAN</name>
<accession>A0A0E9UIT1</accession>
<proteinExistence type="predicted"/>
<reference evidence="1" key="1">
    <citation type="submission" date="2014-11" db="EMBL/GenBank/DDBJ databases">
        <authorList>
            <person name="Amaro Gonzalez C."/>
        </authorList>
    </citation>
    <scope>NUCLEOTIDE SEQUENCE</scope>
</reference>
<dbReference type="AlphaFoldDB" id="A0A0E9UIT1"/>
<reference evidence="1" key="2">
    <citation type="journal article" date="2015" name="Fish Shellfish Immunol.">
        <title>Early steps in the European eel (Anguilla anguilla)-Vibrio vulnificus interaction in the gills: Role of the RtxA13 toxin.</title>
        <authorList>
            <person name="Callol A."/>
            <person name="Pajuelo D."/>
            <person name="Ebbesson L."/>
            <person name="Teles M."/>
            <person name="MacKenzie S."/>
            <person name="Amaro C."/>
        </authorList>
    </citation>
    <scope>NUCLEOTIDE SEQUENCE</scope>
</reference>
<protein>
    <submittedName>
        <fullName evidence="1">Uncharacterized protein</fullName>
    </submittedName>
</protein>
<sequence>MLPPCYPGLKAVSDALTPSELHHVELSLIHKKYFIMSHTSPQLNYPPL</sequence>